<dbReference type="RefSeq" id="WP_102247858.1">
    <property type="nucleotide sequence ID" value="NZ_CP025682.1"/>
</dbReference>
<dbReference type="KEGG" id="atw:C0099_13260"/>
<evidence type="ECO:0000256" key="1">
    <source>
        <dbReference type="SAM" id="SignalP"/>
    </source>
</evidence>
<protein>
    <submittedName>
        <fullName evidence="2">RND transporter</fullName>
    </submittedName>
</protein>
<sequence>MKNLIAFAAGALIASTAIADAHLPKVDAEVRRVDAAQNKLALRHGEIPNLDMPPMSMVFQVADPALLDGLKPGDKLMVTIDEIDGAYTVLSVERAQP</sequence>
<dbReference type="EMBL" id="CP025682">
    <property type="protein sequence ID" value="AUN95813.1"/>
    <property type="molecule type" value="Genomic_DNA"/>
</dbReference>
<evidence type="ECO:0000313" key="3">
    <source>
        <dbReference type="Proteomes" id="UP000242205"/>
    </source>
</evidence>
<dbReference type="OrthoDB" id="9180744at2"/>
<dbReference type="AlphaFoldDB" id="A0A2I6S976"/>
<proteinExistence type="predicted"/>
<dbReference type="Proteomes" id="UP000242205">
    <property type="component" value="Chromosome"/>
</dbReference>
<keyword evidence="3" id="KW-1185">Reference proteome</keyword>
<dbReference type="Gene3D" id="2.40.50.320">
    <property type="entry name" value="Copper binding periplasmic protein CusF"/>
    <property type="match status" value="1"/>
</dbReference>
<accession>A0A2I6S976</accession>
<gene>
    <name evidence="2" type="ORF">C0099_13260</name>
</gene>
<feature type="signal peptide" evidence="1">
    <location>
        <begin position="1"/>
        <end position="19"/>
    </location>
</feature>
<reference evidence="2 3" key="1">
    <citation type="submission" date="2018-01" db="EMBL/GenBank/DDBJ databases">
        <authorList>
            <person name="Fu G.-Y."/>
        </authorList>
    </citation>
    <scope>NUCLEOTIDE SEQUENCE [LARGE SCALE GENOMIC DNA]</scope>
    <source>
        <strain evidence="2 3">SY39</strain>
    </source>
</reference>
<dbReference type="InterPro" id="IPR042230">
    <property type="entry name" value="CusF_sf"/>
</dbReference>
<evidence type="ECO:0000313" key="2">
    <source>
        <dbReference type="EMBL" id="AUN95813.1"/>
    </source>
</evidence>
<name>A0A2I6S976_9RHOO</name>
<dbReference type="InterPro" id="IPR021647">
    <property type="entry name" value="CusF_Ec"/>
</dbReference>
<feature type="chain" id="PRO_5014409821" evidence="1">
    <location>
        <begin position="20"/>
        <end position="97"/>
    </location>
</feature>
<keyword evidence="1" id="KW-0732">Signal</keyword>
<organism evidence="2 3">
    <name type="scientific">Pseudazoarcus pumilus</name>
    <dbReference type="NCBI Taxonomy" id="2067960"/>
    <lineage>
        <taxon>Bacteria</taxon>
        <taxon>Pseudomonadati</taxon>
        <taxon>Pseudomonadota</taxon>
        <taxon>Betaproteobacteria</taxon>
        <taxon>Rhodocyclales</taxon>
        <taxon>Zoogloeaceae</taxon>
        <taxon>Pseudazoarcus</taxon>
    </lineage>
</organism>
<dbReference type="Pfam" id="PF11604">
    <property type="entry name" value="CusF_Ec"/>
    <property type="match status" value="1"/>
</dbReference>